<feature type="transmembrane region" description="Helical" evidence="1">
    <location>
        <begin position="78"/>
        <end position="97"/>
    </location>
</feature>
<name>A0ABY9RF25_9FLAO</name>
<dbReference type="EMBL" id="CP133721">
    <property type="protein sequence ID" value="WMW78822.1"/>
    <property type="molecule type" value="Genomic_DNA"/>
</dbReference>
<evidence type="ECO:0000256" key="1">
    <source>
        <dbReference type="SAM" id="Phobius"/>
    </source>
</evidence>
<protein>
    <submittedName>
        <fullName evidence="2">Uncharacterized protein</fullName>
    </submittedName>
</protein>
<evidence type="ECO:0000313" key="2">
    <source>
        <dbReference type="EMBL" id="WMW78822.1"/>
    </source>
</evidence>
<reference evidence="2" key="1">
    <citation type="submission" date="2023-09" db="EMBL/GenBank/DDBJ databases">
        <title>Flavobacterium sp. 20NA77.7 isolated from freshwater.</title>
        <authorList>
            <person name="Le V."/>
            <person name="Ko S.-R."/>
            <person name="Ahn C.-Y."/>
            <person name="Oh H.-M."/>
        </authorList>
    </citation>
    <scope>NUCLEOTIDE SEQUENCE</scope>
    <source>
        <strain evidence="2">20NA77.7</strain>
    </source>
</reference>
<keyword evidence="1" id="KW-0812">Transmembrane</keyword>
<organism evidence="2 3">
    <name type="scientific">Flavobacterium nakdongensis</name>
    <dbReference type="NCBI Taxonomy" id="3073563"/>
    <lineage>
        <taxon>Bacteria</taxon>
        <taxon>Pseudomonadati</taxon>
        <taxon>Bacteroidota</taxon>
        <taxon>Flavobacteriia</taxon>
        <taxon>Flavobacteriales</taxon>
        <taxon>Flavobacteriaceae</taxon>
        <taxon>Flavobacterium</taxon>
    </lineage>
</organism>
<proteinExistence type="predicted"/>
<dbReference type="RefSeq" id="WP_309533112.1">
    <property type="nucleotide sequence ID" value="NZ_CP133721.1"/>
</dbReference>
<gene>
    <name evidence="2" type="ORF">RF683_05095</name>
</gene>
<keyword evidence="1" id="KW-1133">Transmembrane helix</keyword>
<keyword evidence="3" id="KW-1185">Reference proteome</keyword>
<accession>A0ABY9RF25</accession>
<evidence type="ECO:0000313" key="3">
    <source>
        <dbReference type="Proteomes" id="UP001180481"/>
    </source>
</evidence>
<dbReference type="Proteomes" id="UP001180481">
    <property type="component" value="Chromosome"/>
</dbReference>
<sequence length="146" mass="16929">MKQNSQHIKQGFKIPDNYFETFSTRLEAKLDTDSILEYAPSTAGFNVPDAYFTDFETRLYSKLQPKETPIFKLSVNKYWVSGIAALFLLSIMLPIFYHTQEVKQTNEAAKEYLEIHADELSTYEVGILLQDSEIEDLENELIYNNI</sequence>
<keyword evidence="1" id="KW-0472">Membrane</keyword>